<gene>
    <name evidence="1" type="ORF">CY0110_08416</name>
</gene>
<dbReference type="Proteomes" id="UP000003781">
    <property type="component" value="Unassembled WGS sequence"/>
</dbReference>
<comment type="caution">
    <text evidence="1">The sequence shown here is derived from an EMBL/GenBank/DDBJ whole genome shotgun (WGS) entry which is preliminary data.</text>
</comment>
<name>A3IVA7_9CHRO</name>
<dbReference type="eggNOG" id="COG1403">
    <property type="taxonomic scope" value="Bacteria"/>
</dbReference>
<evidence type="ECO:0000313" key="1">
    <source>
        <dbReference type="EMBL" id="EAZ89576.1"/>
    </source>
</evidence>
<keyword evidence="2" id="KW-1185">Reference proteome</keyword>
<proteinExistence type="predicted"/>
<reference evidence="1 2" key="1">
    <citation type="submission" date="2007-03" db="EMBL/GenBank/DDBJ databases">
        <authorList>
            <person name="Stal L."/>
            <person name="Ferriera S."/>
            <person name="Johnson J."/>
            <person name="Kravitz S."/>
            <person name="Beeson K."/>
            <person name="Sutton G."/>
            <person name="Rogers Y.-H."/>
            <person name="Friedman R."/>
            <person name="Frazier M."/>
            <person name="Venter J.C."/>
        </authorList>
    </citation>
    <scope>NUCLEOTIDE SEQUENCE [LARGE SCALE GENOMIC DNA]</scope>
    <source>
        <strain evidence="1 2">CCY0110</strain>
    </source>
</reference>
<dbReference type="AlphaFoldDB" id="A3IVA7"/>
<protein>
    <submittedName>
        <fullName evidence="1">Uncharacterized protein</fullName>
    </submittedName>
</protein>
<evidence type="ECO:0000313" key="2">
    <source>
        <dbReference type="Proteomes" id="UP000003781"/>
    </source>
</evidence>
<dbReference type="RefSeq" id="WP_008277315.1">
    <property type="nucleotide sequence ID" value="NZ_AAXW01000041.1"/>
</dbReference>
<organism evidence="1 2">
    <name type="scientific">Crocosphaera chwakensis CCY0110</name>
    <dbReference type="NCBI Taxonomy" id="391612"/>
    <lineage>
        <taxon>Bacteria</taxon>
        <taxon>Bacillati</taxon>
        <taxon>Cyanobacteriota</taxon>
        <taxon>Cyanophyceae</taxon>
        <taxon>Oscillatoriophycideae</taxon>
        <taxon>Chroococcales</taxon>
        <taxon>Aphanothecaceae</taxon>
        <taxon>Crocosphaera</taxon>
        <taxon>Crocosphaera chwakensis</taxon>
    </lineage>
</organism>
<sequence>MKTNKVKNFYEKWYQEIYPKLAHNFYKQQYLYHRSLVIDKNKIFHYQLEKHKEDRNDQLQYLSERKYSTSFNCFHKNLCTILSHETDSIELQEKFKRIWFLINTQGYNLNSNEKINYESYLRTRHWRKIKSAMMLIKERKCEMCIEGLGIGNFNELHVHHKHYKNLGHEQYEDLLLLCELHHKAIHNHQ</sequence>
<dbReference type="EMBL" id="AAXW01000041">
    <property type="protein sequence ID" value="EAZ89576.1"/>
    <property type="molecule type" value="Genomic_DNA"/>
</dbReference>
<dbReference type="OrthoDB" id="3216707at2"/>
<accession>A3IVA7</accession>